<protein>
    <submittedName>
        <fullName evidence="4">Uncharacterized protein</fullName>
    </submittedName>
</protein>
<dbReference type="EMBL" id="JAKJXP020000034">
    <property type="protein sequence ID" value="KAK7752891.1"/>
    <property type="molecule type" value="Genomic_DNA"/>
</dbReference>
<dbReference type="Pfam" id="PF21666">
    <property type="entry name" value="DUF4246_N"/>
    <property type="match status" value="1"/>
</dbReference>
<keyword evidence="5" id="KW-1185">Reference proteome</keyword>
<feature type="domain" description="DUF4246" evidence="3">
    <location>
        <begin position="1"/>
        <end position="30"/>
    </location>
</feature>
<feature type="compositionally biased region" description="Basic and acidic residues" evidence="1">
    <location>
        <begin position="275"/>
        <end position="290"/>
    </location>
</feature>
<dbReference type="Pfam" id="PF14033">
    <property type="entry name" value="DUF4246"/>
    <property type="match status" value="1"/>
</dbReference>
<evidence type="ECO:0000256" key="1">
    <source>
        <dbReference type="SAM" id="MobiDB-lite"/>
    </source>
</evidence>
<accession>A0AAN9URY1</accession>
<evidence type="ECO:0000313" key="5">
    <source>
        <dbReference type="Proteomes" id="UP001320420"/>
    </source>
</evidence>
<dbReference type="InterPro" id="IPR049192">
    <property type="entry name" value="DUF4246_C"/>
</dbReference>
<dbReference type="AlphaFoldDB" id="A0AAN9URY1"/>
<dbReference type="Proteomes" id="UP001320420">
    <property type="component" value="Unassembled WGS sequence"/>
</dbReference>
<feature type="region of interest" description="Disordered" evidence="1">
    <location>
        <begin position="256"/>
        <end position="290"/>
    </location>
</feature>
<comment type="caution">
    <text evidence="4">The sequence shown here is derived from an EMBL/GenBank/DDBJ whole genome shotgun (WGS) entry which is preliminary data.</text>
</comment>
<dbReference type="PANTHER" id="PTHR33119">
    <property type="entry name" value="IFI3P"/>
    <property type="match status" value="1"/>
</dbReference>
<dbReference type="InterPro" id="IPR025340">
    <property type="entry name" value="DUF4246"/>
</dbReference>
<dbReference type="PANTHER" id="PTHR33119:SF1">
    <property type="entry name" value="FE2OG DIOXYGENASE DOMAIN-CONTAINING PROTEIN"/>
    <property type="match status" value="1"/>
</dbReference>
<evidence type="ECO:0000313" key="4">
    <source>
        <dbReference type="EMBL" id="KAK7752891.1"/>
    </source>
</evidence>
<gene>
    <name evidence="4" type="ORF">SLS62_005234</name>
</gene>
<evidence type="ECO:0000259" key="2">
    <source>
        <dbReference type="Pfam" id="PF14033"/>
    </source>
</evidence>
<feature type="domain" description="DUF4246" evidence="2">
    <location>
        <begin position="50"/>
        <end position="490"/>
    </location>
</feature>
<sequence>MLGFISQITDKPGWDDKVFDEGIVQKWRHEATSQYTDFTNSMFDYRLTPLDQCMKELREKAQKLKETGMVAVIDTEATVVKSDTAVPPELCDALRAAAFRLEDVPDKVKDWHPHTNKRVLDLLHPSLFPLVYGETKVLPTGTVPLAKCAEFTGKGERTDPVRISEQTTSIFRRKANHYTDDDMEYLAAWDGFQWLPSDVHFGADGKAKITSYINNLHPTHHEDLYRVLEQMIDRTIPLWNETVSWFQNRSRITIDQTGQDDWERPEGAKSPVRGPLEDVERQTGEDPGYYDRMEDEYQERYDNWFRSVRVLKIPEPDDYRPFSETTSQRGAHWIDLREKFKGSGLQVIFKLANIHLDPSNPEYDGGTWHVEGALNEHICATALYYYDQENITDNSLSFRQSISSWDLMMKAEQDGEPGTLIQVLGSVATRAGRLLAFPNVLQHRVSSFKLTDPTRPGHRKILAMFLVDPHIRVLSTANVPPQRRDWWAEELRGTVPRLAALPAELFAQIISHVDDPWDMERAEQIREELMSTRGGINDQINEDMDEADVTFCEH</sequence>
<dbReference type="InterPro" id="IPR049207">
    <property type="entry name" value="DUF4246_N"/>
</dbReference>
<reference evidence="4 5" key="1">
    <citation type="submission" date="2024-02" db="EMBL/GenBank/DDBJ databases">
        <title>De novo assembly and annotation of 12 fungi associated with fruit tree decline syndrome in Ontario, Canada.</title>
        <authorList>
            <person name="Sulman M."/>
            <person name="Ellouze W."/>
            <person name="Ilyukhin E."/>
        </authorList>
    </citation>
    <scope>NUCLEOTIDE SEQUENCE [LARGE SCALE GENOMIC DNA]</scope>
    <source>
        <strain evidence="4 5">M11/M66-122</strain>
    </source>
</reference>
<proteinExistence type="predicted"/>
<name>A0AAN9URY1_9PEZI</name>
<evidence type="ECO:0000259" key="3">
    <source>
        <dbReference type="Pfam" id="PF21666"/>
    </source>
</evidence>
<organism evidence="4 5">
    <name type="scientific">Diatrype stigma</name>
    <dbReference type="NCBI Taxonomy" id="117547"/>
    <lineage>
        <taxon>Eukaryota</taxon>
        <taxon>Fungi</taxon>
        <taxon>Dikarya</taxon>
        <taxon>Ascomycota</taxon>
        <taxon>Pezizomycotina</taxon>
        <taxon>Sordariomycetes</taxon>
        <taxon>Xylariomycetidae</taxon>
        <taxon>Xylariales</taxon>
        <taxon>Diatrypaceae</taxon>
        <taxon>Diatrype</taxon>
    </lineage>
</organism>